<organism evidence="2 3">
    <name type="scientific">Lactuca saligna</name>
    <name type="common">Willowleaf lettuce</name>
    <dbReference type="NCBI Taxonomy" id="75948"/>
    <lineage>
        <taxon>Eukaryota</taxon>
        <taxon>Viridiplantae</taxon>
        <taxon>Streptophyta</taxon>
        <taxon>Embryophyta</taxon>
        <taxon>Tracheophyta</taxon>
        <taxon>Spermatophyta</taxon>
        <taxon>Magnoliopsida</taxon>
        <taxon>eudicotyledons</taxon>
        <taxon>Gunneridae</taxon>
        <taxon>Pentapetalae</taxon>
        <taxon>asterids</taxon>
        <taxon>campanulids</taxon>
        <taxon>Asterales</taxon>
        <taxon>Asteraceae</taxon>
        <taxon>Cichorioideae</taxon>
        <taxon>Cichorieae</taxon>
        <taxon>Lactucinae</taxon>
        <taxon>Lactuca</taxon>
    </lineage>
</organism>
<keyword evidence="1" id="KW-0472">Membrane</keyword>
<dbReference type="Proteomes" id="UP001177003">
    <property type="component" value="Chromosome 9"/>
</dbReference>
<feature type="transmembrane region" description="Helical" evidence="1">
    <location>
        <begin position="50"/>
        <end position="69"/>
    </location>
</feature>
<protein>
    <submittedName>
        <fullName evidence="2">Uncharacterized protein</fullName>
    </submittedName>
</protein>
<gene>
    <name evidence="2" type="ORF">LSALG_LOCUS40465</name>
</gene>
<evidence type="ECO:0000256" key="1">
    <source>
        <dbReference type="SAM" id="Phobius"/>
    </source>
</evidence>
<proteinExistence type="predicted"/>
<keyword evidence="1" id="KW-1133">Transmembrane helix</keyword>
<accession>A0AA36EN46</accession>
<reference evidence="2" key="1">
    <citation type="submission" date="2023-04" db="EMBL/GenBank/DDBJ databases">
        <authorList>
            <person name="Vijverberg K."/>
            <person name="Xiong W."/>
            <person name="Schranz E."/>
        </authorList>
    </citation>
    <scope>NUCLEOTIDE SEQUENCE</scope>
</reference>
<keyword evidence="1" id="KW-0812">Transmembrane</keyword>
<name>A0AA36EN46_LACSI</name>
<sequence length="293" mass="32848">MFLLVCLWEQKQEETLHLFERGIICTWCCRRTRIQNLTIRAFALVKPIGLYLWPGFLAALYLGVCRVHLKIPVNAGSLLLSMEHGLHLTPYLLRPTLQVGRLMEISYCRRRLPPMSGVGALILATMNSLAVQSSARMVGDLCYAATHTYALMVVAVDRVLHAGMNQRRLKHNCIVACDKAALEDQVATLGDRSKQIEDQWMLEKGVVRVIDKVIESIEFANGIRGVCEAYEALGFEKGKRMGGHSASVREPKVPDPSRVARRIEKVDVTLSSLAETDFAGLFHLGEMDYDDFC</sequence>
<evidence type="ECO:0000313" key="2">
    <source>
        <dbReference type="EMBL" id="CAI9301947.1"/>
    </source>
</evidence>
<dbReference type="AlphaFoldDB" id="A0AA36EN46"/>
<keyword evidence="3" id="KW-1185">Reference proteome</keyword>
<dbReference type="EMBL" id="OX465085">
    <property type="protein sequence ID" value="CAI9301947.1"/>
    <property type="molecule type" value="Genomic_DNA"/>
</dbReference>
<evidence type="ECO:0000313" key="3">
    <source>
        <dbReference type="Proteomes" id="UP001177003"/>
    </source>
</evidence>